<dbReference type="Pfam" id="PF04055">
    <property type="entry name" value="Radical_SAM"/>
    <property type="match status" value="1"/>
</dbReference>
<sequence>MTDGITGAAAPEALEFEVPRVAGSGVAGLTPAPEMSREEHLAMVREGRLGSIHSWELVTAVDGPGSRMTLFMAGCPLRCLYCHNPDTMKMKDGEPVTLDAVMERILRYRGVFTASGGGLTISGGEPLMQPAFVKNVLAESKRHGIHTAIDTSGYLGSAMSDADLANLDLVLLDVKSGIPETYRALTGRDLQPTIDFGDRLARLERRVWVRFVLVPGHTDAPENIDAVARIVAQWPNVERLEVLPFHQMGRDKWETIGMTYQLDDVEPPSNDETEAVRQRFRDHGIPTVY</sequence>
<dbReference type="GO" id="GO:0051539">
    <property type="term" value="F:4 iron, 4 sulfur cluster binding"/>
    <property type="evidence" value="ECO:0007669"/>
    <property type="project" value="UniProtKB-UniRule"/>
</dbReference>
<dbReference type="InterPro" id="IPR001989">
    <property type="entry name" value="Radical_activat_CS"/>
</dbReference>
<organism evidence="12 13">
    <name type="scientific">Flaviflexus salsibiostraticola</name>
    <dbReference type="NCBI Taxonomy" id="1282737"/>
    <lineage>
        <taxon>Bacteria</taxon>
        <taxon>Bacillati</taxon>
        <taxon>Actinomycetota</taxon>
        <taxon>Actinomycetes</taxon>
        <taxon>Actinomycetales</taxon>
        <taxon>Actinomycetaceae</taxon>
        <taxon>Flaviflexus</taxon>
    </lineage>
</organism>
<dbReference type="InterPro" id="IPR034457">
    <property type="entry name" value="Organic_radical-activating"/>
</dbReference>
<evidence type="ECO:0000313" key="13">
    <source>
        <dbReference type="Proteomes" id="UP000270021"/>
    </source>
</evidence>
<dbReference type="Proteomes" id="UP000270021">
    <property type="component" value="Chromosome"/>
</dbReference>
<dbReference type="EC" id="1.97.1.4" evidence="10"/>
<evidence type="ECO:0000256" key="8">
    <source>
        <dbReference type="ARBA" id="ARBA00023004"/>
    </source>
</evidence>
<dbReference type="InterPro" id="IPR013785">
    <property type="entry name" value="Aldolase_TIM"/>
</dbReference>
<name>A0A3Q8WTC0_9ACTO</name>
<reference evidence="12 13" key="1">
    <citation type="submission" date="2018-12" db="EMBL/GenBank/DDBJ databases">
        <title>Complete genome sequence of Flaviflexus salsibiostraticola KCTC 33148.</title>
        <authorList>
            <person name="Bae J.-W."/>
        </authorList>
    </citation>
    <scope>NUCLEOTIDE SEQUENCE [LARGE SCALE GENOMIC DNA]</scope>
    <source>
        <strain evidence="12 13">KCTC 33148</strain>
    </source>
</reference>
<dbReference type="NCBIfam" id="TIGR02493">
    <property type="entry name" value="PFLA"/>
    <property type="match status" value="1"/>
</dbReference>
<dbReference type="PANTHER" id="PTHR30352">
    <property type="entry name" value="PYRUVATE FORMATE-LYASE-ACTIVATING ENZYME"/>
    <property type="match status" value="1"/>
</dbReference>
<keyword evidence="13" id="KW-1185">Reference proteome</keyword>
<keyword evidence="12" id="KW-0670">Pyruvate</keyword>
<dbReference type="InterPro" id="IPR012838">
    <property type="entry name" value="PFL1_activating"/>
</dbReference>
<protein>
    <recommendedName>
        <fullName evidence="3 10">Pyruvate formate-lyase-activating enzyme</fullName>
        <ecNumber evidence="10">1.97.1.4</ecNumber>
    </recommendedName>
</protein>
<dbReference type="SFLD" id="SFLDS00029">
    <property type="entry name" value="Radical_SAM"/>
    <property type="match status" value="1"/>
</dbReference>
<comment type="similarity">
    <text evidence="2 10">Belongs to the organic radical-activating enzymes family.</text>
</comment>
<dbReference type="GO" id="GO:0016829">
    <property type="term" value="F:lyase activity"/>
    <property type="evidence" value="ECO:0007669"/>
    <property type="project" value="UniProtKB-KW"/>
</dbReference>
<accession>A0A3Q8WTC0</accession>
<dbReference type="EMBL" id="CP034438">
    <property type="protein sequence ID" value="AZN29858.1"/>
    <property type="molecule type" value="Genomic_DNA"/>
</dbReference>
<feature type="domain" description="Radical SAM core" evidence="11">
    <location>
        <begin position="61"/>
        <end position="286"/>
    </location>
</feature>
<dbReference type="RefSeq" id="WP_126040097.1">
    <property type="nucleotide sequence ID" value="NZ_CP034438.1"/>
</dbReference>
<dbReference type="SFLD" id="SFLDG01066">
    <property type="entry name" value="organic_radical-activating_enz"/>
    <property type="match status" value="1"/>
</dbReference>
<comment type="function">
    <text evidence="1 10">Activation of pyruvate formate-lyase under anaerobic conditions by generation of an organic free radical, using S-adenosylmethionine and reduced flavodoxin as cosubstrates to produce 5'-deoxy-adenosine.</text>
</comment>
<dbReference type="PANTHER" id="PTHR30352:SF5">
    <property type="entry name" value="PYRUVATE FORMATE-LYASE 1-ACTIVATING ENZYME"/>
    <property type="match status" value="1"/>
</dbReference>
<dbReference type="PROSITE" id="PS51918">
    <property type="entry name" value="RADICAL_SAM"/>
    <property type="match status" value="1"/>
</dbReference>
<comment type="cofactor">
    <cofactor evidence="10">
        <name>[4Fe-4S] cluster</name>
        <dbReference type="ChEBI" id="CHEBI:49883"/>
    </cofactor>
    <text evidence="10">Binds 1 [4Fe-4S] cluster. The cluster is coordinated with 3 cysteines and an exchangeable S-adenosyl-L-methionine.</text>
</comment>
<dbReference type="KEGG" id="fsl:EJO69_05730"/>
<evidence type="ECO:0000256" key="2">
    <source>
        <dbReference type="ARBA" id="ARBA00009777"/>
    </source>
</evidence>
<evidence type="ECO:0000256" key="7">
    <source>
        <dbReference type="ARBA" id="ARBA00023002"/>
    </source>
</evidence>
<dbReference type="OrthoDB" id="9782387at2"/>
<keyword evidence="8 10" id="KW-0408">Iron</keyword>
<evidence type="ECO:0000256" key="4">
    <source>
        <dbReference type="ARBA" id="ARBA00022485"/>
    </source>
</evidence>
<dbReference type="Gene3D" id="3.20.20.70">
    <property type="entry name" value="Aldolase class I"/>
    <property type="match status" value="1"/>
</dbReference>
<evidence type="ECO:0000256" key="3">
    <source>
        <dbReference type="ARBA" id="ARBA00021356"/>
    </source>
</evidence>
<evidence type="ECO:0000259" key="11">
    <source>
        <dbReference type="PROSITE" id="PS51918"/>
    </source>
</evidence>
<dbReference type="GO" id="GO:0046872">
    <property type="term" value="F:metal ion binding"/>
    <property type="evidence" value="ECO:0007669"/>
    <property type="project" value="UniProtKB-UniRule"/>
</dbReference>
<keyword evidence="12" id="KW-0456">Lyase</keyword>
<dbReference type="GO" id="GO:0005737">
    <property type="term" value="C:cytoplasm"/>
    <property type="evidence" value="ECO:0007669"/>
    <property type="project" value="UniProtKB-SubCell"/>
</dbReference>
<keyword evidence="7 10" id="KW-0560">Oxidoreductase</keyword>
<comment type="subcellular location">
    <subcellularLocation>
        <location evidence="10">Cytoplasm</location>
    </subcellularLocation>
</comment>
<keyword evidence="5 10" id="KW-0949">S-adenosyl-L-methionine</keyword>
<evidence type="ECO:0000256" key="5">
    <source>
        <dbReference type="ARBA" id="ARBA00022691"/>
    </source>
</evidence>
<dbReference type="SUPFAM" id="SSF102114">
    <property type="entry name" value="Radical SAM enzymes"/>
    <property type="match status" value="1"/>
</dbReference>
<evidence type="ECO:0000256" key="9">
    <source>
        <dbReference type="ARBA" id="ARBA00023014"/>
    </source>
</evidence>
<evidence type="ECO:0000256" key="1">
    <source>
        <dbReference type="ARBA" id="ARBA00003141"/>
    </source>
</evidence>
<dbReference type="InterPro" id="IPR007197">
    <property type="entry name" value="rSAM"/>
</dbReference>
<dbReference type="PROSITE" id="PS01087">
    <property type="entry name" value="RADICAL_ACTIVATING"/>
    <property type="match status" value="1"/>
</dbReference>
<dbReference type="InterPro" id="IPR058240">
    <property type="entry name" value="rSAM_sf"/>
</dbReference>
<evidence type="ECO:0000256" key="6">
    <source>
        <dbReference type="ARBA" id="ARBA00022723"/>
    </source>
</evidence>
<gene>
    <name evidence="12" type="primary">pflA</name>
    <name evidence="12" type="ORF">EJO69_05730</name>
</gene>
<keyword evidence="9 10" id="KW-0411">Iron-sulfur</keyword>
<keyword evidence="6 10" id="KW-0479">Metal-binding</keyword>
<dbReference type="AlphaFoldDB" id="A0A3Q8WTC0"/>
<keyword evidence="10" id="KW-0963">Cytoplasm</keyword>
<evidence type="ECO:0000256" key="10">
    <source>
        <dbReference type="RuleBase" id="RU362053"/>
    </source>
</evidence>
<keyword evidence="4 10" id="KW-0004">4Fe-4S</keyword>
<comment type="catalytic activity">
    <reaction evidence="10">
        <text>glycyl-[formate C-acetyltransferase] + reduced [flavodoxin] + S-adenosyl-L-methionine = glycin-2-yl radical-[formate C-acetyltransferase] + semiquinone [flavodoxin] + 5'-deoxyadenosine + L-methionine + H(+)</text>
        <dbReference type="Rhea" id="RHEA:19225"/>
        <dbReference type="Rhea" id="RHEA-COMP:10622"/>
        <dbReference type="Rhea" id="RHEA-COMP:12190"/>
        <dbReference type="Rhea" id="RHEA-COMP:12191"/>
        <dbReference type="Rhea" id="RHEA-COMP:14480"/>
        <dbReference type="ChEBI" id="CHEBI:15378"/>
        <dbReference type="ChEBI" id="CHEBI:17319"/>
        <dbReference type="ChEBI" id="CHEBI:29947"/>
        <dbReference type="ChEBI" id="CHEBI:32722"/>
        <dbReference type="ChEBI" id="CHEBI:57618"/>
        <dbReference type="ChEBI" id="CHEBI:57844"/>
        <dbReference type="ChEBI" id="CHEBI:59789"/>
        <dbReference type="ChEBI" id="CHEBI:140311"/>
        <dbReference type="EC" id="1.97.1.4"/>
    </reaction>
</comment>
<dbReference type="CDD" id="cd01335">
    <property type="entry name" value="Radical_SAM"/>
    <property type="match status" value="1"/>
</dbReference>
<dbReference type="GO" id="GO:0043365">
    <property type="term" value="F:[formate-C-acetyltransferase]-activating enzyme activity"/>
    <property type="evidence" value="ECO:0007669"/>
    <property type="project" value="UniProtKB-UniRule"/>
</dbReference>
<proteinExistence type="inferred from homology"/>
<evidence type="ECO:0000313" key="12">
    <source>
        <dbReference type="EMBL" id="AZN29858.1"/>
    </source>
</evidence>